<protein>
    <submittedName>
        <fullName evidence="1 3">Uncharacterized protein</fullName>
    </submittedName>
</protein>
<dbReference type="Proteomes" id="UP000272942">
    <property type="component" value="Unassembled WGS sequence"/>
</dbReference>
<dbReference type="EMBL" id="UZAN01039832">
    <property type="protein sequence ID" value="VDP67332.1"/>
    <property type="molecule type" value="Genomic_DNA"/>
</dbReference>
<reference evidence="3" key="1">
    <citation type="submission" date="2016-06" db="UniProtKB">
        <authorList>
            <consortium name="WormBaseParasite"/>
        </authorList>
    </citation>
    <scope>IDENTIFICATION</scope>
</reference>
<evidence type="ECO:0000313" key="3">
    <source>
        <dbReference type="WBParaSite" id="ECPE_0000275701-mRNA-1"/>
    </source>
</evidence>
<proteinExistence type="predicted"/>
<dbReference type="WBParaSite" id="ECPE_0000275701-mRNA-1">
    <property type="protein sequence ID" value="ECPE_0000275701-mRNA-1"/>
    <property type="gene ID" value="ECPE_0000275701"/>
</dbReference>
<reference evidence="1 2" key="2">
    <citation type="submission" date="2018-11" db="EMBL/GenBank/DDBJ databases">
        <authorList>
            <consortium name="Pathogen Informatics"/>
        </authorList>
    </citation>
    <scope>NUCLEOTIDE SEQUENCE [LARGE SCALE GENOMIC DNA]</scope>
    <source>
        <strain evidence="1 2">Egypt</strain>
    </source>
</reference>
<dbReference type="OrthoDB" id="6320291at2759"/>
<organism evidence="3">
    <name type="scientific">Echinostoma caproni</name>
    <dbReference type="NCBI Taxonomy" id="27848"/>
    <lineage>
        <taxon>Eukaryota</taxon>
        <taxon>Metazoa</taxon>
        <taxon>Spiralia</taxon>
        <taxon>Lophotrochozoa</taxon>
        <taxon>Platyhelminthes</taxon>
        <taxon>Trematoda</taxon>
        <taxon>Digenea</taxon>
        <taxon>Plagiorchiida</taxon>
        <taxon>Echinostomata</taxon>
        <taxon>Echinostomatoidea</taxon>
        <taxon>Echinostomatidae</taxon>
        <taxon>Echinostoma</taxon>
    </lineage>
</organism>
<accession>A0A183A719</accession>
<evidence type="ECO:0000313" key="2">
    <source>
        <dbReference type="Proteomes" id="UP000272942"/>
    </source>
</evidence>
<sequence>MLPYDQASHIASAEEALFTAFSWWSALKHKKKCELNHSSSSLWDLSPNSGLLCPPEMNVSTYTLSFNGSIYRVDETIGISAPDQHSTFHKSFARRFLTGIKRSLSLHHIHHTSSRGDPPRQLSVEQLNQTDTVRRVLVQRRGSRTARLLQCVRPSVTGDHQASTVDRLKPGPRQIPIDQMHQLRSHLVLHTCFLDPQKFMAPQQIRKLRGLYVVIQPPFRTPSMSVHAIPPMIA</sequence>
<gene>
    <name evidence="1" type="ORF">ECPE_LOCUS2754</name>
</gene>
<name>A0A183A719_9TREM</name>
<evidence type="ECO:0000313" key="1">
    <source>
        <dbReference type="EMBL" id="VDP67332.1"/>
    </source>
</evidence>
<keyword evidence="2" id="KW-1185">Reference proteome</keyword>
<dbReference type="AlphaFoldDB" id="A0A183A719"/>